<dbReference type="InterPro" id="IPR002201">
    <property type="entry name" value="Glyco_trans_9"/>
</dbReference>
<dbReference type="Gene3D" id="3.40.50.2000">
    <property type="entry name" value="Glycogen Phosphorylase B"/>
    <property type="match status" value="2"/>
</dbReference>
<dbReference type="RefSeq" id="WP_201361217.1">
    <property type="nucleotide sequence ID" value="NZ_BNJJ01000004.1"/>
</dbReference>
<dbReference type="PANTHER" id="PTHR30160:SF1">
    <property type="entry name" value="LIPOPOLYSACCHARIDE 1,2-N-ACETYLGLUCOSAMINETRANSFERASE-RELATED"/>
    <property type="match status" value="1"/>
</dbReference>
<reference evidence="3 4" key="1">
    <citation type="journal article" date="2021" name="Int. J. Syst. Evol. Microbiol.">
        <title>Reticulibacter mediterranei gen. nov., sp. nov., within the new family Reticulibacteraceae fam. nov., and Ktedonospora formicarum gen. nov., sp. nov., Ktedonobacter robiniae sp. nov., Dictyobacter formicarum sp. nov. and Dictyobacter arantiisoli sp. nov., belonging to the class Ktedonobacteria.</title>
        <authorList>
            <person name="Yabe S."/>
            <person name="Zheng Y."/>
            <person name="Wang C.M."/>
            <person name="Sakai Y."/>
            <person name="Abe K."/>
            <person name="Yokota A."/>
            <person name="Donadio S."/>
            <person name="Cavaletti L."/>
            <person name="Monciardini P."/>
        </authorList>
    </citation>
    <scope>NUCLEOTIDE SEQUENCE [LARGE SCALE GENOMIC DNA]</scope>
    <source>
        <strain evidence="3 4">SOSP1-9</strain>
    </source>
</reference>
<accession>A0ABQ3VDH8</accession>
<keyword evidence="1" id="KW-0328">Glycosyltransferase</keyword>
<keyword evidence="2" id="KW-0808">Transferase</keyword>
<keyword evidence="4" id="KW-1185">Reference proteome</keyword>
<evidence type="ECO:0000256" key="2">
    <source>
        <dbReference type="ARBA" id="ARBA00022679"/>
    </source>
</evidence>
<dbReference type="InterPro" id="IPR051199">
    <property type="entry name" value="LPS_LOS_Heptosyltrfase"/>
</dbReference>
<evidence type="ECO:0000313" key="3">
    <source>
        <dbReference type="EMBL" id="GHO83546.1"/>
    </source>
</evidence>
<dbReference type="CDD" id="cd03789">
    <property type="entry name" value="GT9_LPS_heptosyltransferase"/>
    <property type="match status" value="1"/>
</dbReference>
<comment type="caution">
    <text evidence="3">The sequence shown here is derived from an EMBL/GenBank/DDBJ whole genome shotgun (WGS) entry which is preliminary data.</text>
</comment>
<evidence type="ECO:0000256" key="1">
    <source>
        <dbReference type="ARBA" id="ARBA00022676"/>
    </source>
</evidence>
<evidence type="ECO:0000313" key="4">
    <source>
        <dbReference type="Proteomes" id="UP000635565"/>
    </source>
</evidence>
<gene>
    <name evidence="3" type="ORF">KSZ_15520</name>
</gene>
<sequence>MKYHDGSCQATRVAGKLAGIKKIAVLQASTPGDFIFTLPALEVLRHTYPRAEIVLLGQSWQAAFLHGRPSPIDRVVIIPAYKGVNTASHSEKQRDEQTQFFSRMQAEHFDLALQMQNGDRDTNTFLLKLKARVTAGHSTPDGPQLDRCLSYTLFQHEILRWQEIVALVGAPKNGSTQPRLTVTATDLKESLQVVPEDTRPLVALHPANNDPRSRWPGHQFASVGEALVREGMRIAITGSEQETDISAQIARQMKASALDVAGKLTYAGLCGLFSRCRIVIANDAATQQLASCIGTATIGLYWCVNMLTRGPLNRQRHRPFISWQLSCPTCGHNQLYGNCGHLDSLLTDISSDQVLSSARELLKA</sequence>
<dbReference type="PANTHER" id="PTHR30160">
    <property type="entry name" value="TETRAACYLDISACCHARIDE 4'-KINASE-RELATED"/>
    <property type="match status" value="1"/>
</dbReference>
<name>A0ABQ3VDH8_9CHLR</name>
<proteinExistence type="predicted"/>
<organism evidence="3 4">
    <name type="scientific">Dictyobacter formicarum</name>
    <dbReference type="NCBI Taxonomy" id="2778368"/>
    <lineage>
        <taxon>Bacteria</taxon>
        <taxon>Bacillati</taxon>
        <taxon>Chloroflexota</taxon>
        <taxon>Ktedonobacteria</taxon>
        <taxon>Ktedonobacterales</taxon>
        <taxon>Dictyobacteraceae</taxon>
        <taxon>Dictyobacter</taxon>
    </lineage>
</organism>
<dbReference type="Proteomes" id="UP000635565">
    <property type="component" value="Unassembled WGS sequence"/>
</dbReference>
<dbReference type="SUPFAM" id="SSF53756">
    <property type="entry name" value="UDP-Glycosyltransferase/glycogen phosphorylase"/>
    <property type="match status" value="1"/>
</dbReference>
<dbReference type="EMBL" id="BNJJ01000004">
    <property type="protein sequence ID" value="GHO83546.1"/>
    <property type="molecule type" value="Genomic_DNA"/>
</dbReference>
<dbReference type="Pfam" id="PF01075">
    <property type="entry name" value="Glyco_transf_9"/>
    <property type="match status" value="1"/>
</dbReference>
<protein>
    <submittedName>
        <fullName evidence="3">Uncharacterized protein</fullName>
    </submittedName>
</protein>